<reference evidence="1 2" key="1">
    <citation type="journal article" date="2019" name="Int. J. Syst. Evol. Microbiol.">
        <title>The Global Catalogue of Microorganisms (GCM) 10K type strain sequencing project: providing services to taxonomists for standard genome sequencing and annotation.</title>
        <authorList>
            <consortium name="The Broad Institute Genomics Platform"/>
            <consortium name="The Broad Institute Genome Sequencing Center for Infectious Disease"/>
            <person name="Wu L."/>
            <person name="Ma J."/>
        </authorList>
    </citation>
    <scope>NUCLEOTIDE SEQUENCE [LARGE SCALE GENOMIC DNA]</scope>
    <source>
        <strain evidence="1 2">JCM 16083</strain>
    </source>
</reference>
<keyword evidence="2" id="KW-1185">Reference proteome</keyword>
<evidence type="ECO:0000313" key="2">
    <source>
        <dbReference type="Proteomes" id="UP001501126"/>
    </source>
</evidence>
<organism evidence="1 2">
    <name type="scientific">Wandonia haliotis</name>
    <dbReference type="NCBI Taxonomy" id="574963"/>
    <lineage>
        <taxon>Bacteria</taxon>
        <taxon>Pseudomonadati</taxon>
        <taxon>Bacteroidota</taxon>
        <taxon>Flavobacteriia</taxon>
        <taxon>Flavobacteriales</taxon>
        <taxon>Crocinitomicaceae</taxon>
        <taxon>Wandonia</taxon>
    </lineage>
</organism>
<proteinExistence type="predicted"/>
<evidence type="ECO:0000313" key="1">
    <source>
        <dbReference type="EMBL" id="GAA0874002.1"/>
    </source>
</evidence>
<protein>
    <submittedName>
        <fullName evidence="1">Uncharacterized protein</fullName>
    </submittedName>
</protein>
<gene>
    <name evidence="1" type="ORF">GCM10009118_04100</name>
</gene>
<name>A0ABN1ML96_9FLAO</name>
<comment type="caution">
    <text evidence="1">The sequence shown here is derived from an EMBL/GenBank/DDBJ whole genome shotgun (WGS) entry which is preliminary data.</text>
</comment>
<accession>A0ABN1ML96</accession>
<dbReference type="Proteomes" id="UP001501126">
    <property type="component" value="Unassembled WGS sequence"/>
</dbReference>
<sequence length="160" mass="18322">MVNEQLKSIAGSTDAEKMDTWFNGLISSIEMDKFLMTEDLASDETKAFYKAVMSDNVEDVLRQTRVASTMYFIEKMIIDFLSEIKKRGVEYNNLALDMGNSKILAWIELKNDDEKSEDNLIMAEAKVNAKYHDEGFHISTTIVEELDQITVPEHYHVIGQ</sequence>
<dbReference type="EMBL" id="BAAAFH010000003">
    <property type="protein sequence ID" value="GAA0874002.1"/>
    <property type="molecule type" value="Genomic_DNA"/>
</dbReference>